<reference evidence="6" key="1">
    <citation type="thesis" date="2021" institute="BYU ScholarsArchive" country="Provo, UT, USA">
        <title>Applications of and Algorithms for Genome Assembly and Genomic Analyses with an Emphasis on Marine Teleosts.</title>
        <authorList>
            <person name="Pickett B.D."/>
        </authorList>
    </citation>
    <scope>NUCLEOTIDE SEQUENCE</scope>
    <source>
        <strain evidence="6">HI-2016</strain>
    </source>
</reference>
<comment type="similarity">
    <text evidence="1">Belongs to the PRAME family. LRRC14 subfamily.</text>
</comment>
<name>A0A8T2MYF6_9TELE</name>
<evidence type="ECO:0000256" key="2">
    <source>
        <dbReference type="ARBA" id="ARBA00022614"/>
    </source>
</evidence>
<dbReference type="InterPro" id="IPR032675">
    <property type="entry name" value="LRR_dom_sf"/>
</dbReference>
<dbReference type="Gene3D" id="3.80.10.10">
    <property type="entry name" value="Ribonuclease Inhibitor"/>
    <property type="match status" value="1"/>
</dbReference>
<gene>
    <name evidence="6" type="ORF">JZ751_013413</name>
</gene>
<keyword evidence="2" id="KW-0433">Leucine-rich repeat</keyword>
<evidence type="ECO:0000256" key="3">
    <source>
        <dbReference type="ARBA" id="ARBA00022737"/>
    </source>
</evidence>
<dbReference type="SUPFAM" id="SSF52047">
    <property type="entry name" value="RNI-like"/>
    <property type="match status" value="1"/>
</dbReference>
<feature type="region of interest" description="Disordered" evidence="5">
    <location>
        <begin position="1"/>
        <end position="42"/>
    </location>
</feature>
<evidence type="ECO:0000256" key="5">
    <source>
        <dbReference type="SAM" id="MobiDB-lite"/>
    </source>
</evidence>
<comment type="caution">
    <text evidence="6">The sequence shown here is derived from an EMBL/GenBank/DDBJ whole genome shotgun (WGS) entry which is preliminary data.</text>
</comment>
<dbReference type="AlphaFoldDB" id="A0A8T2MYF6"/>
<proteinExistence type="inferred from homology"/>
<keyword evidence="7" id="KW-1185">Reference proteome</keyword>
<dbReference type="PANTHER" id="PTHR14224:SF27">
    <property type="entry name" value="LEUCINE-RICH REPEAT-CONTAINING PROTEIN 14B"/>
    <property type="match status" value="1"/>
</dbReference>
<evidence type="ECO:0000256" key="4">
    <source>
        <dbReference type="ARBA" id="ARBA00067566"/>
    </source>
</evidence>
<dbReference type="GO" id="GO:0005737">
    <property type="term" value="C:cytoplasm"/>
    <property type="evidence" value="ECO:0007669"/>
    <property type="project" value="TreeGrafter"/>
</dbReference>
<dbReference type="InterPro" id="IPR050694">
    <property type="entry name" value="LRRC14/PRAME"/>
</dbReference>
<accession>A0A8T2MYF6</accession>
<protein>
    <recommendedName>
        <fullName evidence="4">Leucine-rich repeat-containing protein 14B</fullName>
    </recommendedName>
</protein>
<keyword evidence="3" id="KW-0677">Repeat</keyword>
<evidence type="ECO:0000313" key="6">
    <source>
        <dbReference type="EMBL" id="KAG9333155.1"/>
    </source>
</evidence>
<dbReference type="PANTHER" id="PTHR14224">
    <property type="entry name" value="SIMILAR TO PREFERENTIALLY EXPRESSED ANTIGEN IN MELANOMA-LIKE 3"/>
    <property type="match status" value="1"/>
</dbReference>
<evidence type="ECO:0000256" key="1">
    <source>
        <dbReference type="ARBA" id="ARBA00009552"/>
    </source>
</evidence>
<dbReference type="FunFam" id="3.80.10.10:FF:000313">
    <property type="entry name" value="Leucine rich repeat containing 14B"/>
    <property type="match status" value="1"/>
</dbReference>
<sequence>MPEIEQGLGQLDREREARDRTEGEEGRNIRKEKRGQTEGQQRVRMRSLRFMAAESVARGGCRPEHLGLLAYDLYPVLFKACYLHECPVLLHHLVQTWPLPHLDLQGLLGYTADCPEDLTARTCRCCLEALLKGLRDYVLQGGAAYGRALRVVDLTALRDAEHQPCPCGTTLGRWGRTLLLTQMCCDVLVATQGGGAVPIDPPPAPPAPAVDVLLNAFITGRNFEQVSQVLLLRQFAPLRLCCVGFRGDSLALPQLFRVLKLAHTRGIRRLEMVHNVPLEAQHLELLLQEMEFPFLTSLTLPTGALDIRRLQPNNLHLLSSIGELLSHLDQLTHLYLGFSTLTGHLRKVLSPLRTPLQVLELANCALNGVDMAYLANSLHAEYLESLDLSGHDLATLFPHTFQKLLQRCGMCLRSLVLEECALGEAQLELLLGALQPCQALRELRILGNPLGVAALRRLFSMLAAFPALRYVELPVPRDCYPPDAVYPLDEAALGRYDRQGFDRAREELLAVLRSAGRGDVEVCTPLYGSFDPEIHETSNELGVAMLHNFRDAIGQYMHTVAHTE</sequence>
<evidence type="ECO:0000313" key="7">
    <source>
        <dbReference type="Proteomes" id="UP000824540"/>
    </source>
</evidence>
<dbReference type="EMBL" id="JAFBMS010000213">
    <property type="protein sequence ID" value="KAG9333155.1"/>
    <property type="molecule type" value="Genomic_DNA"/>
</dbReference>
<dbReference type="Proteomes" id="UP000824540">
    <property type="component" value="Unassembled WGS sequence"/>
</dbReference>
<dbReference type="OrthoDB" id="8875973at2759"/>
<feature type="compositionally biased region" description="Basic and acidic residues" evidence="5">
    <location>
        <begin position="11"/>
        <end position="29"/>
    </location>
</feature>
<organism evidence="6 7">
    <name type="scientific">Albula glossodonta</name>
    <name type="common">roundjaw bonefish</name>
    <dbReference type="NCBI Taxonomy" id="121402"/>
    <lineage>
        <taxon>Eukaryota</taxon>
        <taxon>Metazoa</taxon>
        <taxon>Chordata</taxon>
        <taxon>Craniata</taxon>
        <taxon>Vertebrata</taxon>
        <taxon>Euteleostomi</taxon>
        <taxon>Actinopterygii</taxon>
        <taxon>Neopterygii</taxon>
        <taxon>Teleostei</taxon>
        <taxon>Albuliformes</taxon>
        <taxon>Albulidae</taxon>
        <taxon>Albula</taxon>
    </lineage>
</organism>